<dbReference type="RefSeq" id="WP_204571821.1">
    <property type="nucleotide sequence ID" value="NZ_JACJLL010000008.1"/>
</dbReference>
<dbReference type="GO" id="GO:0004180">
    <property type="term" value="F:carboxypeptidase activity"/>
    <property type="evidence" value="ECO:0007669"/>
    <property type="project" value="UniProtKB-KW"/>
</dbReference>
<evidence type="ECO:0000313" key="11">
    <source>
        <dbReference type="EMBL" id="MBM6818175.1"/>
    </source>
</evidence>
<feature type="chain" id="PRO_5045402102" evidence="9">
    <location>
        <begin position="30"/>
        <end position="427"/>
    </location>
</feature>
<evidence type="ECO:0000256" key="6">
    <source>
        <dbReference type="ARBA" id="ARBA00023316"/>
    </source>
</evidence>
<keyword evidence="3" id="KW-0378">Hydrolase</keyword>
<keyword evidence="12" id="KW-1185">Reference proteome</keyword>
<dbReference type="Pfam" id="PF00768">
    <property type="entry name" value="Peptidase_S11"/>
    <property type="match status" value="1"/>
</dbReference>
<gene>
    <name evidence="11" type="ORF">H6A19_02280</name>
</gene>
<feature type="transmembrane region" description="Helical" evidence="8">
    <location>
        <begin position="386"/>
        <end position="411"/>
    </location>
</feature>
<keyword evidence="6" id="KW-0961">Cell wall biogenesis/degradation</keyword>
<evidence type="ECO:0000313" key="12">
    <source>
        <dbReference type="Proteomes" id="UP000767334"/>
    </source>
</evidence>
<evidence type="ECO:0000256" key="8">
    <source>
        <dbReference type="SAM" id="Phobius"/>
    </source>
</evidence>
<organism evidence="11 12">
    <name type="scientific">Clostridium saudiense</name>
    <dbReference type="NCBI Taxonomy" id="1414720"/>
    <lineage>
        <taxon>Bacteria</taxon>
        <taxon>Bacillati</taxon>
        <taxon>Bacillota</taxon>
        <taxon>Clostridia</taxon>
        <taxon>Eubacteriales</taxon>
        <taxon>Clostridiaceae</taxon>
        <taxon>Clostridium</taxon>
    </lineage>
</organism>
<comment type="caution">
    <text evidence="11">The sequence shown here is derived from an EMBL/GenBank/DDBJ whole genome shotgun (WGS) entry which is preliminary data.</text>
</comment>
<name>A0ABS2FCA7_9CLOT</name>
<dbReference type="InterPro" id="IPR018044">
    <property type="entry name" value="Peptidase_S11"/>
</dbReference>
<dbReference type="PANTHER" id="PTHR21581:SF26">
    <property type="entry name" value="D-ALANYL-D-ALANINE ENDOPEPTIDASE"/>
    <property type="match status" value="1"/>
</dbReference>
<keyword evidence="5" id="KW-0573">Peptidoglycan synthesis</keyword>
<reference evidence="11 12" key="1">
    <citation type="journal article" date="2021" name="Sci. Rep.">
        <title>The distribution of antibiotic resistance genes in chicken gut microbiota commensals.</title>
        <authorList>
            <person name="Juricova H."/>
            <person name="Matiasovicova J."/>
            <person name="Kubasova T."/>
            <person name="Cejkova D."/>
            <person name="Rychlik I."/>
        </authorList>
    </citation>
    <scope>NUCLEOTIDE SEQUENCE [LARGE SCALE GENOMIC DNA]</scope>
    <source>
        <strain evidence="11 12">An435</strain>
    </source>
</reference>
<evidence type="ECO:0000256" key="2">
    <source>
        <dbReference type="ARBA" id="ARBA00022729"/>
    </source>
</evidence>
<evidence type="ECO:0000256" key="7">
    <source>
        <dbReference type="RuleBase" id="RU004016"/>
    </source>
</evidence>
<dbReference type="SUPFAM" id="SSF56601">
    <property type="entry name" value="beta-lactamase/transpeptidase-like"/>
    <property type="match status" value="1"/>
</dbReference>
<feature type="signal peptide" evidence="9">
    <location>
        <begin position="1"/>
        <end position="29"/>
    </location>
</feature>
<evidence type="ECO:0000256" key="3">
    <source>
        <dbReference type="ARBA" id="ARBA00022801"/>
    </source>
</evidence>
<dbReference type="PANTHER" id="PTHR21581">
    <property type="entry name" value="D-ALANYL-D-ALANINE CARBOXYPEPTIDASE"/>
    <property type="match status" value="1"/>
</dbReference>
<evidence type="ECO:0000259" key="10">
    <source>
        <dbReference type="Pfam" id="PF00768"/>
    </source>
</evidence>
<feature type="domain" description="Peptidase S11 D-alanyl-D-alanine carboxypeptidase A N-terminal" evidence="10">
    <location>
        <begin position="28"/>
        <end position="261"/>
    </location>
</feature>
<keyword evidence="8" id="KW-0472">Membrane</keyword>
<protein>
    <submittedName>
        <fullName evidence="11">D-alanyl-D-alanine carboxypeptidase</fullName>
    </submittedName>
</protein>
<dbReference type="InterPro" id="IPR012338">
    <property type="entry name" value="Beta-lactam/transpept-like"/>
</dbReference>
<proteinExistence type="inferred from homology"/>
<evidence type="ECO:0000256" key="9">
    <source>
        <dbReference type="SAM" id="SignalP"/>
    </source>
</evidence>
<keyword evidence="4" id="KW-0133">Cell shape</keyword>
<keyword evidence="8" id="KW-0812">Transmembrane</keyword>
<dbReference type="PRINTS" id="PR00725">
    <property type="entry name" value="DADACBPTASE1"/>
</dbReference>
<dbReference type="Proteomes" id="UP000767334">
    <property type="component" value="Unassembled WGS sequence"/>
</dbReference>
<keyword evidence="11" id="KW-0121">Carboxypeptidase</keyword>
<keyword evidence="8" id="KW-1133">Transmembrane helix</keyword>
<comment type="similarity">
    <text evidence="1 7">Belongs to the peptidase S11 family.</text>
</comment>
<sequence length="427" mass="46678">MSKKFFRALTLVICLTLVAPFFNTTIAFAATEPQIIGASAITMDMDTGEIIYSKNADVQRSPASTTKLLTSLLFAENKNKSDIISYTDVSAAVTETSLTNFIGNTAKAGDTLTADEVMDAVMVYSANDAAVMMAESVAGSVDAFCALMNQRAQELGAVNTHFVSPNGLETDPNNHNVTTAYDLALIAKAAFQNDWVREASGIDKTSVTLDGKKIYIETRNKILGVDGNIGGKTGNETQAGHCFVGFYNRNGRNLITVVLGSEYGADGMNVFHDTEAVANYSYDAKKTTYKSTGDEISTVDLNYKLFKFFGPIKTITAPVILDQDVEYYKNDFNDKNAKIEVPSNELDAWKVASDNNVDLTFTAGNHSETVKGSITLSVGQILKANIGVYALALLITILIIVLIFVVIKLIINSKRRRRNRRRRYSRY</sequence>
<evidence type="ECO:0000256" key="5">
    <source>
        <dbReference type="ARBA" id="ARBA00022984"/>
    </source>
</evidence>
<dbReference type="Gene3D" id="3.40.710.10">
    <property type="entry name" value="DD-peptidase/beta-lactamase superfamily"/>
    <property type="match status" value="1"/>
</dbReference>
<keyword evidence="2 9" id="KW-0732">Signal</keyword>
<dbReference type="EMBL" id="JACJLL010000008">
    <property type="protein sequence ID" value="MBM6818175.1"/>
    <property type="molecule type" value="Genomic_DNA"/>
</dbReference>
<evidence type="ECO:0000256" key="4">
    <source>
        <dbReference type="ARBA" id="ARBA00022960"/>
    </source>
</evidence>
<keyword evidence="11" id="KW-0645">Protease</keyword>
<dbReference type="InterPro" id="IPR001967">
    <property type="entry name" value="Peptidase_S11_N"/>
</dbReference>
<accession>A0ABS2FCA7</accession>
<evidence type="ECO:0000256" key="1">
    <source>
        <dbReference type="ARBA" id="ARBA00007164"/>
    </source>
</evidence>